<keyword evidence="13" id="KW-1003">Cell membrane</keyword>
<evidence type="ECO:0000256" key="13">
    <source>
        <dbReference type="HAMAP-Rule" id="MF_01398"/>
    </source>
</evidence>
<comment type="subunit">
    <text evidence="13">F-type ATPases have 2 components, F(1) - the catalytic core - and F(0) - the membrane proton channel. F(1) has five subunits: alpha(3), beta(3), gamma(1), delta(1), epsilon(1). F(0) has three main subunits: a(1), b(2) and c(10-14). The alpha and beta chains form an alternating ring which encloses part of the gamma chain. F(1) is attached to F(0) by a central stalk formed by the gamma and epsilon chains, while a peripheral stalk is formed by the delta and b chains.</text>
</comment>
<evidence type="ECO:0000256" key="14">
    <source>
        <dbReference type="RuleBase" id="RU003848"/>
    </source>
</evidence>
<feature type="transmembrane region" description="Helical" evidence="13">
    <location>
        <begin position="39"/>
        <end position="57"/>
    </location>
</feature>
<gene>
    <name evidence="13" type="primary">atpF</name>
    <name evidence="17" type="ORF">PGH07_02770</name>
</gene>
<dbReference type="RefSeq" id="WP_289412409.1">
    <property type="nucleotide sequence ID" value="NZ_JAQIBD010000001.1"/>
</dbReference>
<organism evidence="17 18">
    <name type="scientific">Sulfurovum zhangzhouensis</name>
    <dbReference type="NCBI Taxonomy" id="3019067"/>
    <lineage>
        <taxon>Bacteria</taxon>
        <taxon>Pseudomonadati</taxon>
        <taxon>Campylobacterota</taxon>
        <taxon>Epsilonproteobacteria</taxon>
        <taxon>Campylobacterales</taxon>
        <taxon>Sulfurovaceae</taxon>
        <taxon>Sulfurovum</taxon>
    </lineage>
</organism>
<feature type="coiled-coil region" evidence="15">
    <location>
        <begin position="68"/>
        <end position="113"/>
    </location>
</feature>
<evidence type="ECO:0000256" key="4">
    <source>
        <dbReference type="ARBA" id="ARBA00022692"/>
    </source>
</evidence>
<name>A0ABT7QW75_9BACT</name>
<keyword evidence="7 13" id="KW-0406">Ion transport</keyword>
<feature type="signal peptide" evidence="16">
    <location>
        <begin position="1"/>
        <end position="18"/>
    </location>
</feature>
<dbReference type="PANTHER" id="PTHR33445:SF1">
    <property type="entry name" value="ATP SYNTHASE SUBUNIT B"/>
    <property type="match status" value="1"/>
</dbReference>
<evidence type="ECO:0000256" key="3">
    <source>
        <dbReference type="ARBA" id="ARBA00022547"/>
    </source>
</evidence>
<reference evidence="17" key="1">
    <citation type="submission" date="2023-01" db="EMBL/GenBank/DDBJ databases">
        <title>Sulfurovum sp. zt1-1 genome assembly.</title>
        <authorList>
            <person name="Wang J."/>
        </authorList>
    </citation>
    <scope>NUCLEOTIDE SEQUENCE</scope>
    <source>
        <strain evidence="17">Zt1-1</strain>
    </source>
</reference>
<evidence type="ECO:0000256" key="12">
    <source>
        <dbReference type="ARBA" id="ARBA00037847"/>
    </source>
</evidence>
<protein>
    <recommendedName>
        <fullName evidence="13">ATP synthase subunit b</fullName>
    </recommendedName>
    <alternativeName>
        <fullName evidence="13">ATP synthase F(0) sector subunit b</fullName>
    </alternativeName>
    <alternativeName>
        <fullName evidence="13">ATPase subunit I</fullName>
    </alternativeName>
    <alternativeName>
        <fullName evidence="13">F-type ATPase subunit b</fullName>
        <shortName evidence="13">F-ATPase subunit b</shortName>
    </alternativeName>
</protein>
<evidence type="ECO:0000313" key="18">
    <source>
        <dbReference type="Proteomes" id="UP001169069"/>
    </source>
</evidence>
<comment type="function">
    <text evidence="10 13">F(1)F(0) ATP synthase produces ATP from ADP in the presence of a proton or sodium gradient. F-type ATPases consist of two structural domains, F(1) containing the extramembraneous catalytic core and F(0) containing the membrane proton channel, linked together by a central stalk and a peripheral stalk. During catalysis, ATP synthesis in the catalytic domain of F(1) is coupled via a rotary mechanism of the central stalk subunits to proton translocation.</text>
</comment>
<dbReference type="InterPro" id="IPR050059">
    <property type="entry name" value="ATP_synthase_B_chain"/>
</dbReference>
<dbReference type="EMBL" id="JAQIBD010000001">
    <property type="protein sequence ID" value="MDM5271097.1"/>
    <property type="molecule type" value="Genomic_DNA"/>
</dbReference>
<keyword evidence="4 13" id="KW-0812">Transmembrane</keyword>
<proteinExistence type="inferred from homology"/>
<evidence type="ECO:0000256" key="5">
    <source>
        <dbReference type="ARBA" id="ARBA00022781"/>
    </source>
</evidence>
<evidence type="ECO:0000256" key="16">
    <source>
        <dbReference type="SAM" id="SignalP"/>
    </source>
</evidence>
<keyword evidence="8 13" id="KW-0472">Membrane</keyword>
<keyword evidence="5 13" id="KW-0375">Hydrogen ion transport</keyword>
<evidence type="ECO:0000313" key="17">
    <source>
        <dbReference type="EMBL" id="MDM5271097.1"/>
    </source>
</evidence>
<feature type="chain" id="PRO_5045369533" description="ATP synthase subunit b" evidence="16">
    <location>
        <begin position="19"/>
        <end position="181"/>
    </location>
</feature>
<comment type="subcellular location">
    <subcellularLocation>
        <location evidence="13">Cell membrane</location>
        <topology evidence="13">Single-pass membrane protein</topology>
    </subcellularLocation>
    <subcellularLocation>
        <location evidence="12">Endomembrane system</location>
        <topology evidence="12">Single-pass membrane protein</topology>
    </subcellularLocation>
</comment>
<evidence type="ECO:0000256" key="7">
    <source>
        <dbReference type="ARBA" id="ARBA00023065"/>
    </source>
</evidence>
<evidence type="ECO:0000256" key="8">
    <source>
        <dbReference type="ARBA" id="ARBA00023136"/>
    </source>
</evidence>
<comment type="similarity">
    <text evidence="1 13 14">Belongs to the ATPase B chain family.</text>
</comment>
<evidence type="ECO:0000256" key="9">
    <source>
        <dbReference type="ARBA" id="ARBA00023310"/>
    </source>
</evidence>
<evidence type="ECO:0000256" key="10">
    <source>
        <dbReference type="ARBA" id="ARBA00025198"/>
    </source>
</evidence>
<evidence type="ECO:0000256" key="2">
    <source>
        <dbReference type="ARBA" id="ARBA00022448"/>
    </source>
</evidence>
<dbReference type="Proteomes" id="UP001169069">
    <property type="component" value="Unassembled WGS sequence"/>
</dbReference>
<keyword evidence="18" id="KW-1185">Reference proteome</keyword>
<evidence type="ECO:0000256" key="6">
    <source>
        <dbReference type="ARBA" id="ARBA00022989"/>
    </source>
</evidence>
<keyword evidence="2 13" id="KW-0813">Transport</keyword>
<keyword evidence="16" id="KW-0732">Signal</keyword>
<keyword evidence="6 13" id="KW-1133">Transmembrane helix</keyword>
<dbReference type="Pfam" id="PF00430">
    <property type="entry name" value="ATP-synt_B"/>
    <property type="match status" value="1"/>
</dbReference>
<evidence type="ECO:0000256" key="1">
    <source>
        <dbReference type="ARBA" id="ARBA00005513"/>
    </source>
</evidence>
<sequence length="181" mass="20300">MKKLALYALFLVPAVVLASSGNAGESHYFQITGRETDFVPRLVNFIIFAGLLYYLLANPIKNFFKGRQAGIESRLKEIEEKLQAAKDMKREAEERVEEAEARAAQIIEDAKKEAVILAEGIARANETELNAMQKQFDEKLVLEEKKSAREVIDEVLGESITNDDIMLGESKVIEIVKKKVA</sequence>
<accession>A0ABT7QW75</accession>
<dbReference type="PANTHER" id="PTHR33445">
    <property type="entry name" value="ATP SYNTHASE SUBUNIT B', CHLOROPLASTIC"/>
    <property type="match status" value="1"/>
</dbReference>
<keyword evidence="15" id="KW-0175">Coiled coil</keyword>
<comment type="caution">
    <text evidence="17">The sequence shown here is derived from an EMBL/GenBank/DDBJ whole genome shotgun (WGS) entry which is preliminary data.</text>
</comment>
<keyword evidence="9 13" id="KW-0066">ATP synthesis</keyword>
<dbReference type="InterPro" id="IPR002146">
    <property type="entry name" value="ATP_synth_b/b'su_bac/chlpt"/>
</dbReference>
<comment type="function">
    <text evidence="11">Component of the F(0) channel, it forms part of the peripheral stalk, linking F(1) to F(0). The b'-subunit is a diverged and duplicated form of b found in plants and photosynthetic bacteria.</text>
</comment>
<evidence type="ECO:0000256" key="11">
    <source>
        <dbReference type="ARBA" id="ARBA00025614"/>
    </source>
</evidence>
<dbReference type="CDD" id="cd06503">
    <property type="entry name" value="ATP-synt_Fo_b"/>
    <property type="match status" value="1"/>
</dbReference>
<evidence type="ECO:0000256" key="15">
    <source>
        <dbReference type="SAM" id="Coils"/>
    </source>
</evidence>
<dbReference type="HAMAP" id="MF_01398">
    <property type="entry name" value="ATP_synth_b_bprime"/>
    <property type="match status" value="1"/>
</dbReference>
<keyword evidence="3 13" id="KW-0138">CF(0)</keyword>